<keyword evidence="1" id="KW-0472">Membrane</keyword>
<feature type="transmembrane region" description="Helical" evidence="1">
    <location>
        <begin position="57"/>
        <end position="73"/>
    </location>
</feature>
<comment type="caution">
    <text evidence="2">The sequence shown here is derived from an EMBL/GenBank/DDBJ whole genome shotgun (WGS) entry which is preliminary data.</text>
</comment>
<keyword evidence="3" id="KW-1185">Reference proteome</keyword>
<sequence length="98" mass="11490">MEDVAEIQDLFEEIVFVESERFYPFGLHYNIECGKLPYMKAHLAYTLDQILDMSKHIVFWFHQVLLISIYALLKRGKAVRTRVNFGPVLREKGKSSPN</sequence>
<dbReference type="AlphaFoldDB" id="A0A0D6ZF76"/>
<evidence type="ECO:0000313" key="3">
    <source>
        <dbReference type="Proteomes" id="UP000032512"/>
    </source>
</evidence>
<evidence type="ECO:0000256" key="1">
    <source>
        <dbReference type="SAM" id="Phobius"/>
    </source>
</evidence>
<evidence type="ECO:0000313" key="2">
    <source>
        <dbReference type="EMBL" id="KIY23731.1"/>
    </source>
</evidence>
<keyword evidence="1" id="KW-0812">Transmembrane</keyword>
<organism evidence="2 3">
    <name type="scientific">Mesobacillus subterraneus</name>
    <dbReference type="NCBI Taxonomy" id="285983"/>
    <lineage>
        <taxon>Bacteria</taxon>
        <taxon>Bacillati</taxon>
        <taxon>Bacillota</taxon>
        <taxon>Bacilli</taxon>
        <taxon>Bacillales</taxon>
        <taxon>Bacillaceae</taxon>
        <taxon>Mesobacillus</taxon>
    </lineage>
</organism>
<keyword evidence="1" id="KW-1133">Transmembrane helix</keyword>
<dbReference type="PATRIC" id="fig|285983.3.peg.746"/>
<reference evidence="2 3" key="1">
    <citation type="submission" date="2015-01" db="EMBL/GenBank/DDBJ databases">
        <title>Draft genome sequences of the supercritical CO2 tolerant bacteria Bacillus subterraneus MITOT1 and Bacillus cereus MIT0214.</title>
        <authorList>
            <person name="Peet K.C."/>
            <person name="Thompson J.R."/>
        </authorList>
    </citation>
    <scope>NUCLEOTIDE SEQUENCE [LARGE SCALE GENOMIC DNA]</scope>
    <source>
        <strain evidence="2 3">MITOT1</strain>
    </source>
</reference>
<dbReference type="Proteomes" id="UP000032512">
    <property type="component" value="Unassembled WGS sequence"/>
</dbReference>
<proteinExistence type="predicted"/>
<name>A0A0D6ZF76_9BACI</name>
<gene>
    <name evidence="2" type="ORF">UB32_01050</name>
</gene>
<protein>
    <submittedName>
        <fullName evidence="2">Uncharacterized protein</fullName>
    </submittedName>
</protein>
<accession>A0A0D6ZF76</accession>
<dbReference type="EMBL" id="JXIQ01000012">
    <property type="protein sequence ID" value="KIY23731.1"/>
    <property type="molecule type" value="Genomic_DNA"/>
</dbReference>